<evidence type="ECO:0000256" key="6">
    <source>
        <dbReference type="ARBA" id="ARBA00022989"/>
    </source>
</evidence>
<evidence type="ECO:0000256" key="4">
    <source>
        <dbReference type="ARBA" id="ARBA00022475"/>
    </source>
</evidence>
<comment type="subcellular location">
    <subcellularLocation>
        <location evidence="1 8">Cell membrane</location>
        <topology evidence="1 8">Multi-pass membrane protein</topology>
    </subcellularLocation>
</comment>
<dbReference type="SUPFAM" id="SSF161098">
    <property type="entry name" value="MetI-like"/>
    <property type="match status" value="1"/>
</dbReference>
<dbReference type="InterPro" id="IPR035906">
    <property type="entry name" value="MetI-like_sf"/>
</dbReference>
<dbReference type="PANTHER" id="PTHR42929:SF1">
    <property type="entry name" value="INNER MEMBRANE ABC TRANSPORTER PERMEASE PROTEIN YDCU-RELATED"/>
    <property type="match status" value="1"/>
</dbReference>
<comment type="similarity">
    <text evidence="2">Belongs to the binding-protein-dependent transport system permease family. CysTW subfamily.</text>
</comment>
<keyword evidence="5 8" id="KW-0812">Transmembrane</keyword>
<evidence type="ECO:0000256" key="1">
    <source>
        <dbReference type="ARBA" id="ARBA00004651"/>
    </source>
</evidence>
<keyword evidence="11" id="KW-1185">Reference proteome</keyword>
<feature type="transmembrane region" description="Helical" evidence="8">
    <location>
        <begin position="151"/>
        <end position="171"/>
    </location>
</feature>
<organism evidence="10 11">
    <name type="scientific">Candidatus Phytoplasma gossypii</name>
    <dbReference type="NCBI Taxonomy" id="2982629"/>
    <lineage>
        <taxon>Bacteria</taxon>
        <taxon>Bacillati</taxon>
        <taxon>Mycoplasmatota</taxon>
        <taxon>Mollicutes</taxon>
        <taxon>Acholeplasmatales</taxon>
        <taxon>Acholeplasmataceae</taxon>
        <taxon>Candidatus Phytoplasma</taxon>
        <taxon>16SrII (Peanut WB group)</taxon>
    </lineage>
</organism>
<dbReference type="Proteomes" id="UP001170666">
    <property type="component" value="Unassembled WGS sequence"/>
</dbReference>
<feature type="transmembrane region" description="Helical" evidence="8">
    <location>
        <begin position="72"/>
        <end position="95"/>
    </location>
</feature>
<dbReference type="InterPro" id="IPR000515">
    <property type="entry name" value="MetI-like"/>
</dbReference>
<dbReference type="PANTHER" id="PTHR42929">
    <property type="entry name" value="INNER MEMBRANE ABC TRANSPORTER PERMEASE PROTEIN YDCU-RELATED-RELATED"/>
    <property type="match status" value="1"/>
</dbReference>
<evidence type="ECO:0000256" key="2">
    <source>
        <dbReference type="ARBA" id="ARBA00007069"/>
    </source>
</evidence>
<proteinExistence type="inferred from homology"/>
<protein>
    <submittedName>
        <fullName evidence="10">ABC transporter permease subunit</fullName>
    </submittedName>
</protein>
<dbReference type="Gene3D" id="1.10.3720.10">
    <property type="entry name" value="MetI-like"/>
    <property type="match status" value="1"/>
</dbReference>
<keyword evidence="3 8" id="KW-0813">Transport</keyword>
<evidence type="ECO:0000313" key="11">
    <source>
        <dbReference type="Proteomes" id="UP001170666"/>
    </source>
</evidence>
<feature type="transmembrane region" description="Helical" evidence="8">
    <location>
        <begin position="250"/>
        <end position="271"/>
    </location>
</feature>
<evidence type="ECO:0000256" key="5">
    <source>
        <dbReference type="ARBA" id="ARBA00022692"/>
    </source>
</evidence>
<feature type="transmembrane region" description="Helical" evidence="8">
    <location>
        <begin position="107"/>
        <end position="126"/>
    </location>
</feature>
<evidence type="ECO:0000313" key="10">
    <source>
        <dbReference type="EMBL" id="MDO8057278.1"/>
    </source>
</evidence>
<dbReference type="EMBL" id="JAOSIT010000007">
    <property type="protein sequence ID" value="MDO8057278.1"/>
    <property type="molecule type" value="Genomic_DNA"/>
</dbReference>
<evidence type="ECO:0000256" key="8">
    <source>
        <dbReference type="RuleBase" id="RU363032"/>
    </source>
</evidence>
<evidence type="ECO:0000256" key="7">
    <source>
        <dbReference type="ARBA" id="ARBA00023136"/>
    </source>
</evidence>
<gene>
    <name evidence="10" type="ORF">OC698_01005</name>
</gene>
<evidence type="ECO:0000256" key="3">
    <source>
        <dbReference type="ARBA" id="ARBA00022448"/>
    </source>
</evidence>
<dbReference type="RefSeq" id="WP_304512882.1">
    <property type="nucleotide sequence ID" value="NZ_JAOSIT010000007.1"/>
</dbReference>
<comment type="caution">
    <text evidence="10">The sequence shown here is derived from an EMBL/GenBank/DDBJ whole genome shotgun (WGS) entry which is preliminary data.</text>
</comment>
<dbReference type="Pfam" id="PF00528">
    <property type="entry name" value="BPD_transp_1"/>
    <property type="match status" value="1"/>
</dbReference>
<keyword evidence="7 8" id="KW-0472">Membrane</keyword>
<feature type="domain" description="ABC transmembrane type-1" evidence="9">
    <location>
        <begin position="76"/>
        <end position="271"/>
    </location>
</feature>
<accession>A0ABT9D319</accession>
<sequence>MVKLNMKNIIKNKSNKFYKWLALPYLIIIILLIIMPILIICFDSIQEYDDTKIIKMVFTTKYYYNFYTNLNFIYIIIRSISISVIATFLVIIITYPLAYGVSKLNPLIQPIIILLINGTIWINMILKTQALVQILSLTEKFLNINILETNIAMFIGFLYLFLPYMFLSIYLNISKIDKSLIEAAQDLGANEQQVFKKIIFPLSLPGIIEGTILILLQIVTNIIVPKYLGPTNVMVISELIENKIFLNDETKSACVIAINLTILMLIILKLCPKNQYYKYAKEGK</sequence>
<reference evidence="10 11" key="1">
    <citation type="journal article" date="2023" name="Int. J. Syst. Evol. Microbiol.">
        <title>The observation of taxonomic boundaries for the 16SrII and 16SrXXV phytoplasmas using genome-based delimitation.</title>
        <authorList>
            <person name="Rodrigues Jardim B."/>
            <person name="Tran-Nguyen L.T.T."/>
            <person name="Gambley C."/>
            <person name="Al-Sadi A.M."/>
            <person name="Al-Subhi A.M."/>
            <person name="Foissac X."/>
            <person name="Salar P."/>
            <person name="Cai H."/>
            <person name="Yang J.Y."/>
            <person name="Davis R."/>
            <person name="Jones L."/>
            <person name="Rodoni B."/>
            <person name="Constable F.E."/>
        </authorList>
    </citation>
    <scope>NUCLEOTIDE SEQUENCE [LARGE SCALE GENOMIC DNA]</scope>
    <source>
        <strain evidence="10">BAWM-BFA-CoWB</strain>
    </source>
</reference>
<dbReference type="CDD" id="cd06261">
    <property type="entry name" value="TM_PBP2"/>
    <property type="match status" value="1"/>
</dbReference>
<feature type="transmembrane region" description="Helical" evidence="8">
    <location>
        <begin position="20"/>
        <end position="40"/>
    </location>
</feature>
<name>A0ABT9D319_9MOLU</name>
<feature type="transmembrane region" description="Helical" evidence="8">
    <location>
        <begin position="202"/>
        <end position="224"/>
    </location>
</feature>
<keyword evidence="6 8" id="KW-1133">Transmembrane helix</keyword>
<evidence type="ECO:0000259" key="9">
    <source>
        <dbReference type="PROSITE" id="PS50928"/>
    </source>
</evidence>
<keyword evidence="4" id="KW-1003">Cell membrane</keyword>
<dbReference type="PROSITE" id="PS50928">
    <property type="entry name" value="ABC_TM1"/>
    <property type="match status" value="1"/>
</dbReference>